<dbReference type="InterPro" id="IPR032675">
    <property type="entry name" value="LRR_dom_sf"/>
</dbReference>
<sequence length="413" mass="46018">MLSQELIDYVIDFLHDDPPSLTNSSLVCSAWLDASRHHLFAEVTVPINRPPPSGDVLCEPLDAFTTCVKESMHSVGRFILNLCIYGRNTGRSKPHSVEVRAILALLEFLPHLKELSLYWLDLHVYGKASQSSCFSLKKLFLAGIYSNNPGGNGCSTLSTLLQGFSHIHTLNIRDPTATWNDYTPNHTAQTRSVKNMVIGHVHSDAYAVYGVLLHVLSMQSLRSLDLLLSKPEQLNWIGTLVSCAHGVQAVTADITELSMKFETLHPQWSSLCLVSLPALQTFELRFPLWIASPYSLSQWKNAIDLLASLSSSTSLESIIMQIVCRESDFSAFKDVVSALESLQWHDLQSCINHMPSNVKIMTINIVVKSSLRPSGDQDIQSMAGINLTIEKEMKMQSVKLDLHFMFLQAIPLL</sequence>
<evidence type="ECO:0008006" key="3">
    <source>
        <dbReference type="Google" id="ProtNLM"/>
    </source>
</evidence>
<dbReference type="Gene3D" id="3.80.10.10">
    <property type="entry name" value="Ribonuclease Inhibitor"/>
    <property type="match status" value="1"/>
</dbReference>
<accession>A0ABP1DFJ2</accession>
<proteinExistence type="predicted"/>
<organism evidence="1 2">
    <name type="scientific">Somion occarium</name>
    <dbReference type="NCBI Taxonomy" id="3059160"/>
    <lineage>
        <taxon>Eukaryota</taxon>
        <taxon>Fungi</taxon>
        <taxon>Dikarya</taxon>
        <taxon>Basidiomycota</taxon>
        <taxon>Agaricomycotina</taxon>
        <taxon>Agaricomycetes</taxon>
        <taxon>Polyporales</taxon>
        <taxon>Cerrenaceae</taxon>
        <taxon>Somion</taxon>
    </lineage>
</organism>
<dbReference type="Proteomes" id="UP001497453">
    <property type="component" value="Chromosome 4"/>
</dbReference>
<reference evidence="2" key="1">
    <citation type="submission" date="2024-04" db="EMBL/GenBank/DDBJ databases">
        <authorList>
            <person name="Shaw F."/>
            <person name="Minotto A."/>
        </authorList>
    </citation>
    <scope>NUCLEOTIDE SEQUENCE [LARGE SCALE GENOMIC DNA]</scope>
</reference>
<keyword evidence="2" id="KW-1185">Reference proteome</keyword>
<evidence type="ECO:0000313" key="2">
    <source>
        <dbReference type="Proteomes" id="UP001497453"/>
    </source>
</evidence>
<evidence type="ECO:0000313" key="1">
    <source>
        <dbReference type="EMBL" id="CAL1705907.1"/>
    </source>
</evidence>
<name>A0ABP1DFJ2_9APHY</name>
<dbReference type="EMBL" id="OZ037947">
    <property type="protein sequence ID" value="CAL1705907.1"/>
    <property type="molecule type" value="Genomic_DNA"/>
</dbReference>
<protein>
    <recommendedName>
        <fullName evidence="3">F-box domain-containing protein</fullName>
    </recommendedName>
</protein>
<dbReference type="SUPFAM" id="SSF52047">
    <property type="entry name" value="RNI-like"/>
    <property type="match status" value="1"/>
</dbReference>
<gene>
    <name evidence="1" type="ORF">GFSPODELE1_LOCUS5639</name>
</gene>